<dbReference type="InterPro" id="IPR013196">
    <property type="entry name" value="HTH_11"/>
</dbReference>
<dbReference type="EMBL" id="QZEY01000011">
    <property type="protein sequence ID" value="RJL27159.1"/>
    <property type="molecule type" value="Genomic_DNA"/>
</dbReference>
<dbReference type="AlphaFoldDB" id="A0A3A4AFM4"/>
<dbReference type="OrthoDB" id="3634743at2"/>
<comment type="caution">
    <text evidence="3">The sequence shown here is derived from an EMBL/GenBank/DDBJ whole genome shotgun (WGS) entry which is preliminary data.</text>
</comment>
<evidence type="ECO:0000313" key="3">
    <source>
        <dbReference type="EMBL" id="RJL27159.1"/>
    </source>
</evidence>
<dbReference type="InterPro" id="IPR051534">
    <property type="entry name" value="CBASS_pafABC_assoc_protein"/>
</dbReference>
<feature type="region of interest" description="Disordered" evidence="1">
    <location>
        <begin position="57"/>
        <end position="85"/>
    </location>
</feature>
<reference evidence="3 4" key="1">
    <citation type="submission" date="2018-09" db="EMBL/GenBank/DDBJ databases">
        <title>YIM 75507 draft genome.</title>
        <authorList>
            <person name="Tang S."/>
            <person name="Feng Y."/>
        </authorList>
    </citation>
    <scope>NUCLEOTIDE SEQUENCE [LARGE SCALE GENOMIC DNA]</scope>
    <source>
        <strain evidence="3 4">YIM 75507</strain>
    </source>
</reference>
<dbReference type="Gene3D" id="1.10.10.10">
    <property type="entry name" value="Winged helix-like DNA-binding domain superfamily/Winged helix DNA-binding domain"/>
    <property type="match status" value="1"/>
</dbReference>
<dbReference type="Pfam" id="PF08279">
    <property type="entry name" value="HTH_11"/>
    <property type="match status" value="1"/>
</dbReference>
<proteinExistence type="predicted"/>
<dbReference type="Proteomes" id="UP000265768">
    <property type="component" value="Unassembled WGS sequence"/>
</dbReference>
<organism evidence="3 4">
    <name type="scientific">Bailinhaonella thermotolerans</name>
    <dbReference type="NCBI Taxonomy" id="1070861"/>
    <lineage>
        <taxon>Bacteria</taxon>
        <taxon>Bacillati</taxon>
        <taxon>Actinomycetota</taxon>
        <taxon>Actinomycetes</taxon>
        <taxon>Streptosporangiales</taxon>
        <taxon>Streptosporangiaceae</taxon>
        <taxon>Bailinhaonella</taxon>
    </lineage>
</organism>
<gene>
    <name evidence="3" type="ORF">D5H75_25490</name>
</gene>
<feature type="domain" description="Helix-turn-helix type 11" evidence="2">
    <location>
        <begin position="14"/>
        <end position="67"/>
    </location>
</feature>
<evidence type="ECO:0000256" key="1">
    <source>
        <dbReference type="SAM" id="MobiDB-lite"/>
    </source>
</evidence>
<dbReference type="PANTHER" id="PTHR34580">
    <property type="match status" value="1"/>
</dbReference>
<name>A0A3A4AFM4_9ACTN</name>
<dbReference type="PANTHER" id="PTHR34580:SF1">
    <property type="entry name" value="PROTEIN PAFC"/>
    <property type="match status" value="1"/>
</dbReference>
<dbReference type="InterPro" id="IPR036390">
    <property type="entry name" value="WH_DNA-bd_sf"/>
</dbReference>
<keyword evidence="4" id="KW-1185">Reference proteome</keyword>
<evidence type="ECO:0000259" key="2">
    <source>
        <dbReference type="Pfam" id="PF08279"/>
    </source>
</evidence>
<protein>
    <submittedName>
        <fullName evidence="3">HTH domain-containing protein</fullName>
    </submittedName>
</protein>
<dbReference type="InterPro" id="IPR036388">
    <property type="entry name" value="WH-like_DNA-bd_sf"/>
</dbReference>
<evidence type="ECO:0000313" key="4">
    <source>
        <dbReference type="Proteomes" id="UP000265768"/>
    </source>
</evidence>
<sequence length="100" mass="10605">MLLSVHALVPRVERQHRLIEELRATAPRLLSAASLAERLGVSVRTVERDLGDLQEAGVPVITRRGPGGGHTIDARPEPPPLRLSPGEAAALDALREGGAP</sequence>
<dbReference type="RefSeq" id="WP_119929060.1">
    <property type="nucleotide sequence ID" value="NZ_QZEY01000011.1"/>
</dbReference>
<accession>A0A3A4AFM4</accession>
<dbReference type="SUPFAM" id="SSF46785">
    <property type="entry name" value="Winged helix' DNA-binding domain"/>
    <property type="match status" value="1"/>
</dbReference>